<feature type="signal peptide" evidence="8">
    <location>
        <begin position="1"/>
        <end position="16"/>
    </location>
</feature>
<dbReference type="OrthoDB" id="5333578at2759"/>
<organism evidence="10 11">
    <name type="scientific">Coccidioides immitis (strain RS)</name>
    <name type="common">Valley fever fungus</name>
    <dbReference type="NCBI Taxonomy" id="246410"/>
    <lineage>
        <taxon>Eukaryota</taxon>
        <taxon>Fungi</taxon>
        <taxon>Dikarya</taxon>
        <taxon>Ascomycota</taxon>
        <taxon>Pezizomycotina</taxon>
        <taxon>Eurotiomycetes</taxon>
        <taxon>Eurotiomycetidae</taxon>
        <taxon>Onygenales</taxon>
        <taxon>Onygenaceae</taxon>
        <taxon>Coccidioides</taxon>
    </lineage>
</organism>
<sequence>MSSLLLFLSLLQLASAHFHVDYPYWRGDSFKTQYTRPCGGVNVTTNRTEWPVNGGSLLFSAGHPWAITYVNLGIGNDDSVIFDVPLIPAFNQTGNGTVCFSKIQVPEGTQISPGTNASIQVIQLSELGSALYNCADITFSDNAGLLSSDKCQNSTNIGWRPLGASPSTTGTASTATNSNAASGLIVGLSTSKGIGVFVALLFNLAGGLF</sequence>
<evidence type="ECO:0000313" key="11">
    <source>
        <dbReference type="Proteomes" id="UP000001261"/>
    </source>
</evidence>
<accession>A0A0E1RWF0</accession>
<keyword evidence="11" id="KW-1185">Reference proteome</keyword>
<dbReference type="RefSeq" id="XP_001240575.1">
    <property type="nucleotide sequence ID" value="XM_001240574.2"/>
</dbReference>
<dbReference type="GO" id="GO:0098552">
    <property type="term" value="C:side of membrane"/>
    <property type="evidence" value="ECO:0007669"/>
    <property type="project" value="UniProtKB-KW"/>
</dbReference>
<evidence type="ECO:0000256" key="4">
    <source>
        <dbReference type="ARBA" id="ARBA00022729"/>
    </source>
</evidence>
<dbReference type="EMBL" id="GG704913">
    <property type="protein sequence ID" value="EAS28992.1"/>
    <property type="molecule type" value="Genomic_DNA"/>
</dbReference>
<reference evidence="11" key="1">
    <citation type="journal article" date="2009" name="Genome Res.">
        <title>Comparative genomic analyses of the human fungal pathogens Coccidioides and their relatives.</title>
        <authorList>
            <person name="Sharpton T.J."/>
            <person name="Stajich J.E."/>
            <person name="Rounsley S.D."/>
            <person name="Gardner M.J."/>
            <person name="Wortman J.R."/>
            <person name="Jordar V.S."/>
            <person name="Maiti R."/>
            <person name="Kodira C.D."/>
            <person name="Neafsey D.E."/>
            <person name="Zeng Q."/>
            <person name="Hung C.-Y."/>
            <person name="McMahan C."/>
            <person name="Muszewska A."/>
            <person name="Grynberg M."/>
            <person name="Mandel M.A."/>
            <person name="Kellner E.M."/>
            <person name="Barker B.M."/>
            <person name="Galgiani J.N."/>
            <person name="Orbach M.J."/>
            <person name="Kirkland T.N."/>
            <person name="Cole G.T."/>
            <person name="Henn M.R."/>
            <person name="Birren B.W."/>
            <person name="Taylor J.W."/>
        </authorList>
    </citation>
    <scope>NUCLEOTIDE SEQUENCE [LARGE SCALE GENOMIC DNA]</scope>
    <source>
        <strain evidence="11">RS</strain>
    </source>
</reference>
<dbReference type="VEuPathDB" id="FungiDB:CIMG_07738"/>
<dbReference type="InParanoid" id="A0A0E1RWF0"/>
<proteinExistence type="predicted"/>
<evidence type="ECO:0000256" key="2">
    <source>
        <dbReference type="ARBA" id="ARBA00022475"/>
    </source>
</evidence>
<dbReference type="PANTHER" id="PTHR34992:SF2">
    <property type="entry name" value="COPPER ACQUISITION FACTOR BIM1-LIKE DOMAIN-CONTAINING PROTEIN"/>
    <property type="match status" value="1"/>
</dbReference>
<keyword evidence="4 8" id="KW-0732">Signal</keyword>
<evidence type="ECO:0000256" key="7">
    <source>
        <dbReference type="ARBA" id="ARBA00023288"/>
    </source>
</evidence>
<dbReference type="GO" id="GO:0005886">
    <property type="term" value="C:plasma membrane"/>
    <property type="evidence" value="ECO:0007669"/>
    <property type="project" value="UniProtKB-SubCell"/>
</dbReference>
<evidence type="ECO:0000259" key="9">
    <source>
        <dbReference type="Pfam" id="PF20238"/>
    </source>
</evidence>
<dbReference type="KEGG" id="cim:CIMG_07738"/>
<dbReference type="InterPro" id="IPR046530">
    <property type="entry name" value="BIM1-like_dom"/>
</dbReference>
<dbReference type="GeneID" id="4559263"/>
<evidence type="ECO:0000256" key="8">
    <source>
        <dbReference type="SAM" id="SignalP"/>
    </source>
</evidence>
<protein>
    <recommendedName>
        <fullName evidence="9">Copper acquisition factor BIM1-like domain-containing protein</fullName>
    </recommendedName>
</protein>
<dbReference type="AlphaFoldDB" id="A0A0E1RWF0"/>
<dbReference type="Proteomes" id="UP000001261">
    <property type="component" value="Unassembled WGS sequence"/>
</dbReference>
<comment type="subcellular location">
    <subcellularLocation>
        <location evidence="1">Cell membrane</location>
        <topology evidence="1">Lipid-anchor</topology>
        <topology evidence="1">GPI-anchor</topology>
    </subcellularLocation>
</comment>
<keyword evidence="2" id="KW-1003">Cell membrane</keyword>
<keyword evidence="6" id="KW-0325">Glycoprotein</keyword>
<feature type="domain" description="Copper acquisition factor BIM1-like" evidence="9">
    <location>
        <begin position="15"/>
        <end position="155"/>
    </location>
</feature>
<name>A0A0E1RWF0_COCIM</name>
<evidence type="ECO:0000256" key="6">
    <source>
        <dbReference type="ARBA" id="ARBA00023180"/>
    </source>
</evidence>
<dbReference type="Pfam" id="PF20238">
    <property type="entry name" value="BIM1-like_dom"/>
    <property type="match status" value="1"/>
</dbReference>
<dbReference type="InterPro" id="IPR046936">
    <property type="entry name" value="BIM1-like"/>
</dbReference>
<evidence type="ECO:0000256" key="1">
    <source>
        <dbReference type="ARBA" id="ARBA00004609"/>
    </source>
</evidence>
<keyword evidence="7" id="KW-0449">Lipoprotein</keyword>
<evidence type="ECO:0000256" key="3">
    <source>
        <dbReference type="ARBA" id="ARBA00022622"/>
    </source>
</evidence>
<dbReference type="CDD" id="cd21176">
    <property type="entry name" value="LPMO_auxiliary-like"/>
    <property type="match status" value="1"/>
</dbReference>
<dbReference type="PANTHER" id="PTHR34992">
    <property type="entry name" value="HYPHAL ANASTAMOSIS-7 PROTEIN"/>
    <property type="match status" value="1"/>
</dbReference>
<reference evidence="11" key="2">
    <citation type="journal article" date="2010" name="Genome Res.">
        <title>Population genomic sequencing of Coccidioides fungi reveals recent hybridization and transposon control.</title>
        <authorList>
            <person name="Neafsey D.E."/>
            <person name="Barker B.M."/>
            <person name="Sharpton T.J."/>
            <person name="Stajich J.E."/>
            <person name="Park D.J."/>
            <person name="Whiston E."/>
            <person name="Hung C.-Y."/>
            <person name="McMahan C."/>
            <person name="White J."/>
            <person name="Sykes S."/>
            <person name="Heiman D."/>
            <person name="Young S."/>
            <person name="Zeng Q."/>
            <person name="Abouelleil A."/>
            <person name="Aftuck L."/>
            <person name="Bessette D."/>
            <person name="Brown A."/>
            <person name="FitzGerald M."/>
            <person name="Lui A."/>
            <person name="Macdonald J.P."/>
            <person name="Priest M."/>
            <person name="Orbach M.J."/>
            <person name="Galgiani J.N."/>
            <person name="Kirkland T.N."/>
            <person name="Cole G.T."/>
            <person name="Birren B.W."/>
            <person name="Henn M.R."/>
            <person name="Taylor J.W."/>
            <person name="Rounsley S.D."/>
        </authorList>
    </citation>
    <scope>GENOME REANNOTATION</scope>
    <source>
        <strain evidence="11">RS</strain>
    </source>
</reference>
<feature type="chain" id="PRO_5002385783" description="Copper acquisition factor BIM1-like domain-containing protein" evidence="8">
    <location>
        <begin position="17"/>
        <end position="209"/>
    </location>
</feature>
<evidence type="ECO:0000313" key="10">
    <source>
        <dbReference type="EMBL" id="EAS28992.1"/>
    </source>
</evidence>
<gene>
    <name evidence="10" type="ORF">CIMG_07738</name>
</gene>
<keyword evidence="5" id="KW-0472">Membrane</keyword>
<evidence type="ECO:0000256" key="5">
    <source>
        <dbReference type="ARBA" id="ARBA00023136"/>
    </source>
</evidence>
<dbReference type="OMA" id="YPCAGVP"/>
<keyword evidence="3" id="KW-0336">GPI-anchor</keyword>